<name>Q4Q645_LEIMA</name>
<dbReference type="RefSeq" id="XP_001685203.1">
    <property type="nucleotide sequence ID" value="XM_001685151.1"/>
</dbReference>
<dbReference type="HOGENOM" id="CLU_343413_0_0_1"/>
<dbReference type="OMA" id="EYFLPDW"/>
<feature type="compositionally biased region" description="Polar residues" evidence="1">
    <location>
        <begin position="37"/>
        <end position="52"/>
    </location>
</feature>
<feature type="region of interest" description="Disordered" evidence="1">
    <location>
        <begin position="549"/>
        <end position="684"/>
    </location>
</feature>
<feature type="region of interest" description="Disordered" evidence="1">
    <location>
        <begin position="423"/>
        <end position="483"/>
    </location>
</feature>
<sequence length="825" mass="88697">MKTKPKHSKEESASPYFGATSVPLHSRDEAPSKRRTNSTPRSPQLKRSSSKSGRLAVDAKATTKVNAACGRARQRPNQNSGKLDARKKSASSSSRRESGKVATALRRSRPQEAPVNSDDDAPSSTGQLYESIGASPSAVALQSQTSDGEYFLPDWSVSSEAPPAIHRTGFPLNRPSSELRRNLLNANSSSDAVPHTTDRTLREHMDMSSSWTPQSQKPLLWGISPKAAPKHPKDSSATPSTVRCYSQYHMASSTSSSLLFGAPYQVQQQRKAARTAPSDLNPENFYPPILMRPPSDRHQRTEDSCNASRQLRSRFDVANGDVAATSGKRGDFLKLCGGSITWLNDSRADDISPLAAQRSSRAVDAGSLGTLSSAFFSTTSRSPPQSLFRVPMSMSPCATPRNTRNGFDRGSVVWKFVYGTDKDGDDEESPLASGRHWTGAAGRRGTGGLYQSPFHSATGPLPLSESDPNGGEAGADERPAQRHGNVSSLYGCMLDGAALVSSSSSDDGVGADEDHDYRISSSTRPGQRCTLESKRAMSVLAWMMKTGKSRLCGKGGGTRGGSDNDDEDSEDAERRQRFSPTSASKREGCGATAHRSDVDSHRSEVVVRNDTGSDESADAEGDSEGNPTSPSRQTVLQRILSGMGKPSDPKEVDEEVAVQEERSTPRIAPSLPSRSGAGRGSRNAHQRVIPAVADCKRPVSVHYYGSPRANMTPPAGYQGWCAGYGAQAAAYLHSRCIYQPLSRSPSPQNENGWNAQLAEFISPSTHIGCGAYASPAPHTVPVACRSLPLMFRQTVTTMAVHELLGLDPEAEIIFVKSPVWKHLPR</sequence>
<feature type="compositionally biased region" description="Basic and acidic residues" evidence="1">
    <location>
        <begin position="584"/>
        <end position="607"/>
    </location>
</feature>
<feature type="region of interest" description="Disordered" evidence="1">
    <location>
        <begin position="1"/>
        <end position="144"/>
    </location>
</feature>
<dbReference type="KEGG" id="lma:LMJF_31_2160"/>
<proteinExistence type="predicted"/>
<dbReference type="Proteomes" id="UP000000542">
    <property type="component" value="Chromosome 31"/>
</dbReference>
<organism evidence="2 3">
    <name type="scientific">Leishmania major</name>
    <dbReference type="NCBI Taxonomy" id="5664"/>
    <lineage>
        <taxon>Eukaryota</taxon>
        <taxon>Discoba</taxon>
        <taxon>Euglenozoa</taxon>
        <taxon>Kinetoplastea</taxon>
        <taxon>Metakinetoplastina</taxon>
        <taxon>Trypanosomatida</taxon>
        <taxon>Trypanosomatidae</taxon>
        <taxon>Leishmaniinae</taxon>
        <taxon>Leishmania</taxon>
    </lineage>
</organism>
<dbReference type="VEuPathDB" id="TriTrypDB:LMJFC_310035500"/>
<dbReference type="VEuPathDB" id="TriTrypDB:LMJSD75_310030500"/>
<dbReference type="VEuPathDB" id="TriTrypDB:LMJLV39_310030500"/>
<feature type="region of interest" description="Disordered" evidence="1">
    <location>
        <begin position="501"/>
        <end position="531"/>
    </location>
</feature>
<gene>
    <name evidence="2" type="ORF">LMJF_31_2160</name>
</gene>
<feature type="compositionally biased region" description="Acidic residues" evidence="1">
    <location>
        <begin position="612"/>
        <end position="623"/>
    </location>
</feature>
<dbReference type="GeneID" id="5654148"/>
<dbReference type="AlphaFoldDB" id="Q4Q645"/>
<reference evidence="2 3" key="1">
    <citation type="journal article" date="2005" name="Science">
        <title>The genome of the kinetoplastid parasite, Leishmania major.</title>
        <authorList>
            <person name="Ivens A.C."/>
            <person name="Peacock C.S."/>
            <person name="Worthey E.A."/>
            <person name="Murphy L."/>
            <person name="Aggarwal G."/>
            <person name="Berriman M."/>
            <person name="Sisk E."/>
            <person name="Rajandream M.A."/>
            <person name="Adlem E."/>
            <person name="Aert R."/>
            <person name="Anupama A."/>
            <person name="Apostolou Z."/>
            <person name="Attipoe P."/>
            <person name="Bason N."/>
            <person name="Bauser C."/>
            <person name="Beck A."/>
            <person name="Beverley S.M."/>
            <person name="Bianchettin G."/>
            <person name="Borzym K."/>
            <person name="Bothe G."/>
            <person name="Bruschi C.V."/>
            <person name="Collins M."/>
            <person name="Cadag E."/>
            <person name="Ciarloni L."/>
            <person name="Clayton C."/>
            <person name="Coulson R.M."/>
            <person name="Cronin A."/>
            <person name="Cruz A.K."/>
            <person name="Davies R.M."/>
            <person name="De Gaudenzi J."/>
            <person name="Dobson D.E."/>
            <person name="Duesterhoeft A."/>
            <person name="Fazelina G."/>
            <person name="Fosker N."/>
            <person name="Frasch A.C."/>
            <person name="Fraser A."/>
            <person name="Fuchs M."/>
            <person name="Gabel C."/>
            <person name="Goble A."/>
            <person name="Goffeau A."/>
            <person name="Harris D."/>
            <person name="Hertz-Fowler C."/>
            <person name="Hilbert H."/>
            <person name="Horn D."/>
            <person name="Huang Y."/>
            <person name="Klages S."/>
            <person name="Knights A."/>
            <person name="Kube M."/>
            <person name="Larke N."/>
            <person name="Litvin L."/>
            <person name="Lord A."/>
            <person name="Louie T."/>
            <person name="Marra M."/>
            <person name="Masuy D."/>
            <person name="Matthews K."/>
            <person name="Michaeli S."/>
            <person name="Mottram J.C."/>
            <person name="Muller-Auer S."/>
            <person name="Munden H."/>
            <person name="Nelson S."/>
            <person name="Norbertczak H."/>
            <person name="Oliver K."/>
            <person name="O'neil S."/>
            <person name="Pentony M."/>
            <person name="Pohl T.M."/>
            <person name="Price C."/>
            <person name="Purnelle B."/>
            <person name="Quail M.A."/>
            <person name="Rabbinowitsch E."/>
            <person name="Reinhardt R."/>
            <person name="Rieger M."/>
            <person name="Rinta J."/>
            <person name="Robben J."/>
            <person name="Robertson L."/>
            <person name="Ruiz J.C."/>
            <person name="Rutter S."/>
            <person name="Saunders D."/>
            <person name="Schafer M."/>
            <person name="Schein J."/>
            <person name="Schwartz D.C."/>
            <person name="Seeger K."/>
            <person name="Seyler A."/>
            <person name="Sharp S."/>
            <person name="Shin H."/>
            <person name="Sivam D."/>
            <person name="Squares R."/>
            <person name="Squares S."/>
            <person name="Tosato V."/>
            <person name="Vogt C."/>
            <person name="Volckaert G."/>
            <person name="Wambutt R."/>
            <person name="Warren T."/>
            <person name="Wedler H."/>
            <person name="Woodward J."/>
            <person name="Zhou S."/>
            <person name="Zimmermann W."/>
            <person name="Smith D.F."/>
            <person name="Blackwell J.M."/>
            <person name="Stuart K.D."/>
            <person name="Barrell B."/>
            <person name="Myler P.J."/>
        </authorList>
    </citation>
    <scope>NUCLEOTIDE SEQUENCE [LARGE SCALE GENOMIC DNA]</scope>
    <source>
        <strain evidence="3">MHOM/IL/81/Friedlin</strain>
    </source>
</reference>
<feature type="compositionally biased region" description="Polar residues" evidence="1">
    <location>
        <begin position="625"/>
        <end position="636"/>
    </location>
</feature>
<dbReference type="VEuPathDB" id="TriTrypDB:LmjF.31.2160"/>
<reference evidence="2 3" key="2">
    <citation type="journal article" date="2011" name="Genome Res.">
        <title>Chromosome and gene copy number variation allow major structural change between species and strains of Leishmania.</title>
        <authorList>
            <person name="Rogers M.B."/>
            <person name="Hilley J.D."/>
            <person name="Dickens N.J."/>
            <person name="Wilkes J."/>
            <person name="Bates P.A."/>
            <person name="Depledge D.P."/>
            <person name="Harris D."/>
            <person name="Her Y."/>
            <person name="Herzyk P."/>
            <person name="Imamura H."/>
            <person name="Otto T.D."/>
            <person name="Sanders M."/>
            <person name="Seeger K."/>
            <person name="Dujardin J.C."/>
            <person name="Berriman M."/>
            <person name="Smith D.F."/>
            <person name="Hertz-Fowler C."/>
            <person name="Mottram J.C."/>
        </authorList>
    </citation>
    <scope>NUCLEOTIDE SEQUENCE [LARGE SCALE GENOMIC DNA]</scope>
    <source>
        <strain evidence="3">MHOM/IL/81/Friedlin</strain>
    </source>
</reference>
<dbReference type="EMBL" id="FR796427">
    <property type="protein sequence ID" value="CAJ08405.1"/>
    <property type="molecule type" value="Genomic_DNA"/>
</dbReference>
<evidence type="ECO:0000313" key="3">
    <source>
        <dbReference type="Proteomes" id="UP000000542"/>
    </source>
</evidence>
<keyword evidence="3" id="KW-1185">Reference proteome</keyword>
<evidence type="ECO:0000313" key="2">
    <source>
        <dbReference type="EMBL" id="CAJ08405.1"/>
    </source>
</evidence>
<dbReference type="eggNOG" id="ENOG502SHH8">
    <property type="taxonomic scope" value="Eukaryota"/>
</dbReference>
<accession>Q4Q645</accession>
<protein>
    <submittedName>
        <fullName evidence="2">Uncharacterized protein</fullName>
    </submittedName>
</protein>
<dbReference type="InParanoid" id="Q4Q645"/>
<evidence type="ECO:0000256" key="1">
    <source>
        <dbReference type="SAM" id="MobiDB-lite"/>
    </source>
</evidence>